<evidence type="ECO:0000256" key="1">
    <source>
        <dbReference type="SAM" id="MobiDB-lite"/>
    </source>
</evidence>
<dbReference type="PANTHER" id="PTHR47353:SF1">
    <property type="entry name" value="THIOREDOXIN-LIKE PROTEIN HCF164, CHLOROPLASTIC"/>
    <property type="match status" value="1"/>
</dbReference>
<feature type="domain" description="Thioredoxin" evidence="2">
    <location>
        <begin position="66"/>
        <end position="195"/>
    </location>
</feature>
<dbReference type="Pfam" id="PF00085">
    <property type="entry name" value="Thioredoxin"/>
    <property type="match status" value="1"/>
</dbReference>
<reference evidence="3 4" key="1">
    <citation type="submission" date="2020-02" db="EMBL/GenBank/DDBJ databases">
        <title>Draft genome sequence of Haematococcus lacustris strain NIES-144.</title>
        <authorList>
            <person name="Morimoto D."/>
            <person name="Nakagawa S."/>
            <person name="Yoshida T."/>
            <person name="Sawayama S."/>
        </authorList>
    </citation>
    <scope>NUCLEOTIDE SEQUENCE [LARGE SCALE GENOMIC DNA]</scope>
    <source>
        <strain evidence="3 4">NIES-144</strain>
    </source>
</reference>
<evidence type="ECO:0000313" key="4">
    <source>
        <dbReference type="Proteomes" id="UP000485058"/>
    </source>
</evidence>
<dbReference type="Proteomes" id="UP000485058">
    <property type="component" value="Unassembled WGS sequence"/>
</dbReference>
<evidence type="ECO:0000259" key="2">
    <source>
        <dbReference type="PROSITE" id="PS51352"/>
    </source>
</evidence>
<name>A0A699Z250_HAELA</name>
<dbReference type="Gene3D" id="3.40.30.10">
    <property type="entry name" value="Glutaredoxin"/>
    <property type="match status" value="1"/>
</dbReference>
<proteinExistence type="predicted"/>
<dbReference type="InterPro" id="IPR036249">
    <property type="entry name" value="Thioredoxin-like_sf"/>
</dbReference>
<dbReference type="GO" id="GO:0010190">
    <property type="term" value="P:cytochrome b6f complex assembly"/>
    <property type="evidence" value="ECO:0007669"/>
    <property type="project" value="TreeGrafter"/>
</dbReference>
<keyword evidence="4" id="KW-1185">Reference proteome</keyword>
<accession>A0A699Z250</accession>
<feature type="compositionally biased region" description="Polar residues" evidence="1">
    <location>
        <begin position="207"/>
        <end position="219"/>
    </location>
</feature>
<feature type="region of interest" description="Disordered" evidence="1">
    <location>
        <begin position="205"/>
        <end position="230"/>
    </location>
</feature>
<dbReference type="GO" id="GO:0009535">
    <property type="term" value="C:chloroplast thylakoid membrane"/>
    <property type="evidence" value="ECO:0007669"/>
    <property type="project" value="TreeGrafter"/>
</dbReference>
<gene>
    <name evidence="3" type="ORF">HaLaN_04634</name>
</gene>
<dbReference type="PROSITE" id="PS51352">
    <property type="entry name" value="THIOREDOXIN_2"/>
    <property type="match status" value="1"/>
</dbReference>
<dbReference type="EMBL" id="BLLF01000238">
    <property type="protein sequence ID" value="GFH09482.1"/>
    <property type="molecule type" value="Genomic_DNA"/>
</dbReference>
<evidence type="ECO:0000313" key="3">
    <source>
        <dbReference type="EMBL" id="GFH09482.1"/>
    </source>
</evidence>
<dbReference type="GO" id="GO:0016671">
    <property type="term" value="F:oxidoreductase activity, acting on a sulfur group of donors, disulfide as acceptor"/>
    <property type="evidence" value="ECO:0007669"/>
    <property type="project" value="TreeGrafter"/>
</dbReference>
<dbReference type="InterPro" id="IPR013766">
    <property type="entry name" value="Thioredoxin_domain"/>
</dbReference>
<comment type="caution">
    <text evidence="3">The sequence shown here is derived from an EMBL/GenBank/DDBJ whole genome shotgun (WGS) entry which is preliminary data.</text>
</comment>
<protein>
    <submittedName>
        <fullName evidence="3">Thioredoxin domain-containing protein</fullName>
    </submittedName>
</protein>
<dbReference type="PANTHER" id="PTHR47353">
    <property type="entry name" value="THIOREDOXIN-LIKE PROTEIN HCF164, CHLOROPLASTIC"/>
    <property type="match status" value="1"/>
</dbReference>
<dbReference type="AlphaFoldDB" id="A0A699Z250"/>
<dbReference type="SUPFAM" id="SSF52833">
    <property type="entry name" value="Thioredoxin-like"/>
    <property type="match status" value="1"/>
</dbReference>
<dbReference type="InterPro" id="IPR044241">
    <property type="entry name" value="TxlA/HCF164"/>
</dbReference>
<sequence length="230" mass="24407">MQRTVSQSCAQITPRGLFRFSRCKPVVRRVALECRATQKPEEPTGAPLAESATDSAPSASPALAAVAALAAVCAFAATRLFVGGPSLNTLQEMSTPLDVALTNGKPSVMEFYADWCEVCQSLVPDELQVQQQYSDRVNFVMLNIDNSKWAQEASDYRVGGIPHFVFLDSQGQPLAAAVGRLPRAVLEGNVAALAVGQDLPYAAARGPTSSMSKPNSAQQGKGAAMPRDHS</sequence>
<organism evidence="3 4">
    <name type="scientific">Haematococcus lacustris</name>
    <name type="common">Green alga</name>
    <name type="synonym">Haematococcus pluvialis</name>
    <dbReference type="NCBI Taxonomy" id="44745"/>
    <lineage>
        <taxon>Eukaryota</taxon>
        <taxon>Viridiplantae</taxon>
        <taxon>Chlorophyta</taxon>
        <taxon>core chlorophytes</taxon>
        <taxon>Chlorophyceae</taxon>
        <taxon>CS clade</taxon>
        <taxon>Chlamydomonadales</taxon>
        <taxon>Haematococcaceae</taxon>
        <taxon>Haematococcus</taxon>
    </lineage>
</organism>